<sequence length="658" mass="74751">MTRVKCSQLRGKKPAEIQKQLDDLRQELNTLRVGKVTGSGGAQKLGKIRNVRKSIAHVLIVRNQTTKEELRKLYHGKKYKPKDLRRRKTRALRRLLTPKERAVQLKKTQRRQWAFPKHMPRKKQLTFHNSIPGKFIPRNSSASVFPSGAHDNRYNAKIAQFLASSASSANDNELVSTTSPQEISPILSSSIHSNLFHRRIVTMIETLRKPNSDLSLSHTEQKSQPITFGQLKQATILEEKPISHQLPIHVEGKQQKTLASFVRDNTPDLPPVEIAKSSTKDEDDEPKLHYSPSLEKLFEEQNVTSQTKPLDDDELDSSRSPTSFYIHPSTLKWSSSPSNQSTTSPPLLFNEQTQTRPPPPSYTSSITNNNRIIRPVVSDRSQSLVRPPIPTSVTLSTVEAFPGISLPCVLPLTNRVRSPPPQYQSPTSTLSSVSNLPPPSPPKPTGSTSSIAGFDREFSRLLYGKEANKIRRRKQKRKAYSDPVKESVEEARRTYDKSHRHGTTHSNETDSDEDDNEGNNDDKNHRITSSRSLNLTAELSFLPRRRRRRQADFLNRNYHSSRKTLVPPNPLLKQRIPSFLRVYSQASSSSDNLLQWHLFNLSELETFHAMMTRLYKNENLARVQLYEIYRTALLSTLAAKTSSHTDDENRALTTSLKI</sequence>
<accession>A0A815P0U6</accession>
<evidence type="ECO:0000313" key="9">
    <source>
        <dbReference type="EMBL" id="CAF1442248.1"/>
    </source>
</evidence>
<organism evidence="9 11">
    <name type="scientific">Adineta ricciae</name>
    <name type="common">Rotifer</name>
    <dbReference type="NCBI Taxonomy" id="249248"/>
    <lineage>
        <taxon>Eukaryota</taxon>
        <taxon>Metazoa</taxon>
        <taxon>Spiralia</taxon>
        <taxon>Gnathifera</taxon>
        <taxon>Rotifera</taxon>
        <taxon>Eurotatoria</taxon>
        <taxon>Bdelloidea</taxon>
        <taxon>Adinetida</taxon>
        <taxon>Adinetidae</taxon>
        <taxon>Adineta</taxon>
    </lineage>
</organism>
<feature type="domain" description="SARAH" evidence="7">
    <location>
        <begin position="593"/>
        <end position="640"/>
    </location>
</feature>
<dbReference type="Gene3D" id="1.10.287.310">
    <property type="match status" value="1"/>
</dbReference>
<dbReference type="Gene3D" id="6.10.250.3450">
    <property type="match status" value="1"/>
</dbReference>
<feature type="region of interest" description="Disordered" evidence="6">
    <location>
        <begin position="261"/>
        <end position="370"/>
    </location>
</feature>
<feature type="compositionally biased region" description="Acidic residues" evidence="6">
    <location>
        <begin position="509"/>
        <end position="519"/>
    </location>
</feature>
<dbReference type="PROSITE" id="PS50951">
    <property type="entry name" value="SARAH"/>
    <property type="match status" value="1"/>
</dbReference>
<dbReference type="EMBL" id="CAJNOJ010000421">
    <property type="protein sequence ID" value="CAF1442248.1"/>
    <property type="molecule type" value="Genomic_DNA"/>
</dbReference>
<evidence type="ECO:0000256" key="1">
    <source>
        <dbReference type="ARBA" id="ARBA00009254"/>
    </source>
</evidence>
<dbReference type="InterPro" id="IPR036049">
    <property type="entry name" value="Ribosomal_uL29_sf"/>
</dbReference>
<dbReference type="GO" id="GO:0000463">
    <property type="term" value="P:maturation of LSU-rRNA from tricistronic rRNA transcript (SSU-rRNA, 5.8S rRNA, LSU-rRNA)"/>
    <property type="evidence" value="ECO:0007669"/>
    <property type="project" value="InterPro"/>
</dbReference>
<evidence type="ECO:0000313" key="11">
    <source>
        <dbReference type="Proteomes" id="UP000663852"/>
    </source>
</evidence>
<evidence type="ECO:0000256" key="5">
    <source>
        <dbReference type="ARBA" id="ARBA00035334"/>
    </source>
</evidence>
<keyword evidence="10" id="KW-1185">Reference proteome</keyword>
<comment type="similarity">
    <text evidence="1">Belongs to the universal ribosomal protein uL29 family.</text>
</comment>
<gene>
    <name evidence="9" type="ORF">EDS130_LOCUS38963</name>
    <name evidence="8" type="ORF">XAT740_LOCUS32819</name>
</gene>
<dbReference type="Pfam" id="PF00831">
    <property type="entry name" value="Ribosomal_L29"/>
    <property type="match status" value="1"/>
</dbReference>
<dbReference type="PANTHER" id="PTHR45722">
    <property type="entry name" value="60S RIBOSOMAL PROTEIN L35"/>
    <property type="match status" value="1"/>
</dbReference>
<dbReference type="GO" id="GO:0022625">
    <property type="term" value="C:cytosolic large ribosomal subunit"/>
    <property type="evidence" value="ECO:0007669"/>
    <property type="project" value="InterPro"/>
</dbReference>
<feature type="region of interest" description="Disordered" evidence="6">
    <location>
        <begin position="417"/>
        <end position="453"/>
    </location>
</feature>
<evidence type="ECO:0000313" key="8">
    <source>
        <dbReference type="EMBL" id="CAF1376240.1"/>
    </source>
</evidence>
<dbReference type="FunFam" id="1.10.287.310:FF:000002">
    <property type="entry name" value="60S ribosomal protein L35"/>
    <property type="match status" value="1"/>
</dbReference>
<evidence type="ECO:0000256" key="2">
    <source>
        <dbReference type="ARBA" id="ARBA00022980"/>
    </source>
</evidence>
<dbReference type="GO" id="GO:0003735">
    <property type="term" value="F:structural constituent of ribosome"/>
    <property type="evidence" value="ECO:0007669"/>
    <property type="project" value="InterPro"/>
</dbReference>
<dbReference type="NCBIfam" id="TIGR00012">
    <property type="entry name" value="L29"/>
    <property type="match status" value="1"/>
</dbReference>
<dbReference type="GO" id="GO:0003729">
    <property type="term" value="F:mRNA binding"/>
    <property type="evidence" value="ECO:0007669"/>
    <property type="project" value="TreeGrafter"/>
</dbReference>
<feature type="compositionally biased region" description="Low complexity" evidence="6">
    <location>
        <begin position="334"/>
        <end position="346"/>
    </location>
</feature>
<evidence type="ECO:0000256" key="3">
    <source>
        <dbReference type="ARBA" id="ARBA00023274"/>
    </source>
</evidence>
<feature type="compositionally biased region" description="Basic and acidic residues" evidence="6">
    <location>
        <begin position="479"/>
        <end position="497"/>
    </location>
</feature>
<reference evidence="9" key="1">
    <citation type="submission" date="2021-02" db="EMBL/GenBank/DDBJ databases">
        <authorList>
            <person name="Nowell W R."/>
        </authorList>
    </citation>
    <scope>NUCLEOTIDE SEQUENCE</scope>
</reference>
<dbReference type="InterPro" id="IPR045059">
    <property type="entry name" value="Ribosomal_uL29_euk"/>
</dbReference>
<dbReference type="AlphaFoldDB" id="A0A815P0U6"/>
<feature type="region of interest" description="Disordered" evidence="6">
    <location>
        <begin position="469"/>
        <end position="530"/>
    </location>
</feature>
<protein>
    <recommendedName>
        <fullName evidence="4">Large ribosomal subunit protein uL29</fullName>
    </recommendedName>
    <alternativeName>
        <fullName evidence="5">60S ribosomal protein L35</fullName>
    </alternativeName>
</protein>
<name>A0A815P0U6_ADIRI</name>
<dbReference type="OrthoDB" id="5339429at2759"/>
<dbReference type="InterPro" id="IPR001854">
    <property type="entry name" value="Ribosomal_uL29"/>
</dbReference>
<dbReference type="EMBL" id="CAJNOR010003088">
    <property type="protein sequence ID" value="CAF1376240.1"/>
    <property type="molecule type" value="Genomic_DNA"/>
</dbReference>
<dbReference type="Proteomes" id="UP000663828">
    <property type="component" value="Unassembled WGS sequence"/>
</dbReference>
<evidence type="ECO:0000256" key="4">
    <source>
        <dbReference type="ARBA" id="ARBA00035204"/>
    </source>
</evidence>
<evidence type="ECO:0000313" key="10">
    <source>
        <dbReference type="Proteomes" id="UP000663828"/>
    </source>
</evidence>
<keyword evidence="3" id="KW-0687">Ribonucleoprotein</keyword>
<dbReference type="PANTHER" id="PTHR45722:SF2">
    <property type="entry name" value="LARGE RIBOSOMAL SUBUNIT PROTEIN UL29-RELATED"/>
    <property type="match status" value="1"/>
</dbReference>
<dbReference type="Proteomes" id="UP000663852">
    <property type="component" value="Unassembled WGS sequence"/>
</dbReference>
<dbReference type="GO" id="GO:0006412">
    <property type="term" value="P:translation"/>
    <property type="evidence" value="ECO:0007669"/>
    <property type="project" value="InterPro"/>
</dbReference>
<dbReference type="GO" id="GO:0007165">
    <property type="term" value="P:signal transduction"/>
    <property type="evidence" value="ECO:0007669"/>
    <property type="project" value="InterPro"/>
</dbReference>
<feature type="compositionally biased region" description="Low complexity" evidence="6">
    <location>
        <begin position="424"/>
        <end position="435"/>
    </location>
</feature>
<comment type="caution">
    <text evidence="9">The sequence shown here is derived from an EMBL/GenBank/DDBJ whole genome shotgun (WGS) entry which is preliminary data.</text>
</comment>
<dbReference type="SUPFAM" id="SSF46561">
    <property type="entry name" value="Ribosomal protein L29 (L29p)"/>
    <property type="match status" value="1"/>
</dbReference>
<evidence type="ECO:0000256" key="6">
    <source>
        <dbReference type="SAM" id="MobiDB-lite"/>
    </source>
</evidence>
<keyword evidence="2" id="KW-0689">Ribosomal protein</keyword>
<proteinExistence type="inferred from homology"/>
<dbReference type="HAMAP" id="MF_00374">
    <property type="entry name" value="Ribosomal_uL29"/>
    <property type="match status" value="1"/>
</dbReference>
<dbReference type="InterPro" id="IPR011524">
    <property type="entry name" value="SARAH_dom"/>
</dbReference>
<dbReference type="CDD" id="cd00427">
    <property type="entry name" value="Ribosomal_L29_HIP"/>
    <property type="match status" value="1"/>
</dbReference>
<evidence type="ECO:0000259" key="7">
    <source>
        <dbReference type="PROSITE" id="PS50951"/>
    </source>
</evidence>